<dbReference type="GO" id="GO:0008270">
    <property type="term" value="F:zinc ion binding"/>
    <property type="evidence" value="ECO:0007669"/>
    <property type="project" value="UniProtKB-KW"/>
</dbReference>
<evidence type="ECO:0000256" key="3">
    <source>
        <dbReference type="ARBA" id="ARBA00012483"/>
    </source>
</evidence>
<dbReference type="PROSITE" id="PS00518">
    <property type="entry name" value="ZF_RING_1"/>
    <property type="match status" value="1"/>
</dbReference>
<dbReference type="AlphaFoldDB" id="A0AAV8UCB9"/>
<dbReference type="InterPro" id="IPR004331">
    <property type="entry name" value="SPX_dom"/>
</dbReference>
<evidence type="ECO:0000256" key="5">
    <source>
        <dbReference type="ARBA" id="ARBA00022723"/>
    </source>
</evidence>
<dbReference type="PROSITE" id="PS50089">
    <property type="entry name" value="ZF_RING_2"/>
    <property type="match status" value="1"/>
</dbReference>
<dbReference type="PANTHER" id="PTHR46764:SF2">
    <property type="entry name" value="E3 UBIQUITIN-PROTEIN LIGASE BAH1-LIKE-RELATED"/>
    <property type="match status" value="1"/>
</dbReference>
<evidence type="ECO:0000256" key="9">
    <source>
        <dbReference type="PROSITE-ProRule" id="PRU00175"/>
    </source>
</evidence>
<keyword evidence="8" id="KW-0862">Zinc</keyword>
<dbReference type="EC" id="2.3.2.27" evidence="3"/>
<sequence length="327" mass="37355">MKFGETFQEYLHGDREQFLHKCSHIEYKKLKKVLKRCRACQALNRSCKTELHQGKCQCESCPVCDEMFFPELTKEASDIVVCFSSRVKHLLHLHIANGVQGCMLRLLHCFSNNQQAMVQEGRILMEYITMNAIAITKILKKYDKVHSSANGKIFKSKMRTEHIELLQSPWLMELGAFCLNFNGLVDGEFSNSCGHFSCDLNTTEPVMTLILPNNTKLEYSLTCAICLETVCNPYALSCGHLFCRLCACSAASMPVFEGLKTASPEAKCPVCRETGVYGNAVHMLELGLLFKNRCKDYWRERMAVERAELTKQVKEYWEAQTRYSIGY</sequence>
<keyword evidence="7" id="KW-0833">Ubl conjugation pathway</keyword>
<evidence type="ECO:0000256" key="1">
    <source>
        <dbReference type="ARBA" id="ARBA00000900"/>
    </source>
</evidence>
<dbReference type="Pfam" id="PF13445">
    <property type="entry name" value="zf-RING_UBOX"/>
    <property type="match status" value="1"/>
</dbReference>
<protein>
    <recommendedName>
        <fullName evidence="3">RING-type E3 ubiquitin transferase</fullName>
        <ecNumber evidence="3">2.3.2.27</ecNumber>
    </recommendedName>
</protein>
<evidence type="ECO:0000313" key="13">
    <source>
        <dbReference type="Proteomes" id="UP001159364"/>
    </source>
</evidence>
<keyword evidence="5" id="KW-0479">Metal-binding</keyword>
<dbReference type="GO" id="GO:0061630">
    <property type="term" value="F:ubiquitin protein ligase activity"/>
    <property type="evidence" value="ECO:0007669"/>
    <property type="project" value="UniProtKB-EC"/>
</dbReference>
<keyword evidence="4" id="KW-0808">Transferase</keyword>
<dbReference type="InterPro" id="IPR017907">
    <property type="entry name" value="Znf_RING_CS"/>
</dbReference>
<dbReference type="Gene3D" id="3.30.40.10">
    <property type="entry name" value="Zinc/RING finger domain, C3HC4 (zinc finger)"/>
    <property type="match status" value="1"/>
</dbReference>
<dbReference type="InterPro" id="IPR033326">
    <property type="entry name" value="BAH1"/>
</dbReference>
<dbReference type="InterPro" id="IPR013083">
    <property type="entry name" value="Znf_RING/FYVE/PHD"/>
</dbReference>
<evidence type="ECO:0000256" key="4">
    <source>
        <dbReference type="ARBA" id="ARBA00022679"/>
    </source>
</evidence>
<comment type="catalytic activity">
    <reaction evidence="1">
        <text>S-ubiquitinyl-[E2 ubiquitin-conjugating enzyme]-L-cysteine + [acceptor protein]-L-lysine = [E2 ubiquitin-conjugating enzyme]-L-cysteine + N(6)-ubiquitinyl-[acceptor protein]-L-lysine.</text>
        <dbReference type="EC" id="2.3.2.27"/>
    </reaction>
</comment>
<evidence type="ECO:0000313" key="12">
    <source>
        <dbReference type="EMBL" id="KAJ8900048.1"/>
    </source>
</evidence>
<reference evidence="12 13" key="1">
    <citation type="submission" date="2021-09" db="EMBL/GenBank/DDBJ databases">
        <title>Genomic insights and catalytic innovation underlie evolution of tropane alkaloids biosynthesis.</title>
        <authorList>
            <person name="Wang Y.-J."/>
            <person name="Tian T."/>
            <person name="Huang J.-P."/>
            <person name="Huang S.-X."/>
        </authorList>
    </citation>
    <scope>NUCLEOTIDE SEQUENCE [LARGE SCALE GENOMIC DNA]</scope>
    <source>
        <strain evidence="12">KIB-2018</strain>
        <tissue evidence="12">Leaf</tissue>
    </source>
</reference>
<organism evidence="12 13">
    <name type="scientific">Erythroxylum novogranatense</name>
    <dbReference type="NCBI Taxonomy" id="1862640"/>
    <lineage>
        <taxon>Eukaryota</taxon>
        <taxon>Viridiplantae</taxon>
        <taxon>Streptophyta</taxon>
        <taxon>Embryophyta</taxon>
        <taxon>Tracheophyta</taxon>
        <taxon>Spermatophyta</taxon>
        <taxon>Magnoliopsida</taxon>
        <taxon>eudicotyledons</taxon>
        <taxon>Gunneridae</taxon>
        <taxon>Pentapetalae</taxon>
        <taxon>rosids</taxon>
        <taxon>fabids</taxon>
        <taxon>Malpighiales</taxon>
        <taxon>Erythroxylaceae</taxon>
        <taxon>Erythroxylum</taxon>
    </lineage>
</organism>
<evidence type="ECO:0000259" key="10">
    <source>
        <dbReference type="PROSITE" id="PS50089"/>
    </source>
</evidence>
<dbReference type="EMBL" id="JAIWQS010000008">
    <property type="protein sequence ID" value="KAJ8900048.1"/>
    <property type="molecule type" value="Genomic_DNA"/>
</dbReference>
<dbReference type="InterPro" id="IPR027370">
    <property type="entry name" value="Znf-RING_euk"/>
</dbReference>
<proteinExistence type="predicted"/>
<dbReference type="CDD" id="cd14482">
    <property type="entry name" value="SPX_BAH1-like"/>
    <property type="match status" value="1"/>
</dbReference>
<dbReference type="PROSITE" id="PS51382">
    <property type="entry name" value="SPX"/>
    <property type="match status" value="1"/>
</dbReference>
<comment type="pathway">
    <text evidence="2">Protein modification; protein ubiquitination.</text>
</comment>
<evidence type="ECO:0000256" key="8">
    <source>
        <dbReference type="ARBA" id="ARBA00022833"/>
    </source>
</evidence>
<keyword evidence="13" id="KW-1185">Reference proteome</keyword>
<dbReference type="Proteomes" id="UP001159364">
    <property type="component" value="Linkage Group LG08"/>
</dbReference>
<keyword evidence="6 9" id="KW-0863">Zinc-finger</keyword>
<feature type="domain" description="SPX" evidence="11">
    <location>
        <begin position="1"/>
        <end position="156"/>
    </location>
</feature>
<dbReference type="SUPFAM" id="SSF57850">
    <property type="entry name" value="RING/U-box"/>
    <property type="match status" value="1"/>
</dbReference>
<evidence type="ECO:0000256" key="6">
    <source>
        <dbReference type="ARBA" id="ARBA00022771"/>
    </source>
</evidence>
<dbReference type="InterPro" id="IPR001841">
    <property type="entry name" value="Znf_RING"/>
</dbReference>
<gene>
    <name evidence="12" type="ORF">K2173_024163</name>
</gene>
<name>A0AAV8UCB9_9ROSI</name>
<evidence type="ECO:0000256" key="7">
    <source>
        <dbReference type="ARBA" id="ARBA00022786"/>
    </source>
</evidence>
<feature type="domain" description="RING-type" evidence="10">
    <location>
        <begin position="223"/>
        <end position="272"/>
    </location>
</feature>
<dbReference type="PANTHER" id="PTHR46764">
    <property type="entry name" value="E3 UBIQUITIN-PROTEIN LIGASE BAH1"/>
    <property type="match status" value="1"/>
</dbReference>
<evidence type="ECO:0000259" key="11">
    <source>
        <dbReference type="PROSITE" id="PS51382"/>
    </source>
</evidence>
<evidence type="ECO:0000256" key="2">
    <source>
        <dbReference type="ARBA" id="ARBA00004906"/>
    </source>
</evidence>
<accession>A0AAV8UCB9</accession>
<comment type="caution">
    <text evidence="12">The sequence shown here is derived from an EMBL/GenBank/DDBJ whole genome shotgun (WGS) entry which is preliminary data.</text>
</comment>
<dbReference type="SMART" id="SM00184">
    <property type="entry name" value="RING"/>
    <property type="match status" value="1"/>
</dbReference>